<dbReference type="KEGG" id="seds:AAY24_07720"/>
<dbReference type="EMBL" id="CP011412">
    <property type="protein sequence ID" value="AKH22125.1"/>
    <property type="molecule type" value="Genomic_DNA"/>
</dbReference>
<evidence type="ECO:0000313" key="2">
    <source>
        <dbReference type="EMBL" id="AKH22125.1"/>
    </source>
</evidence>
<proteinExistence type="predicted"/>
<feature type="domain" description="Thioredoxin-like fold" evidence="1">
    <location>
        <begin position="16"/>
        <end position="114"/>
    </location>
</feature>
<protein>
    <recommendedName>
        <fullName evidence="1">Thioredoxin-like fold domain-containing protein</fullName>
    </recommendedName>
</protein>
<dbReference type="Proteomes" id="UP000034410">
    <property type="component" value="Chromosome"/>
</dbReference>
<reference evidence="2 3" key="1">
    <citation type="journal article" date="2015" name="Genome Announc.">
        <title>Complete Genome Sequence of Sedimenticola thiotaurini Strain SIP-G1, a Polyphosphate- and Polyhydroxyalkanoate-Accumulating Sulfur-Oxidizing Gammaproteobacterium Isolated from Salt Marsh Sediments.</title>
        <authorList>
            <person name="Flood B.E."/>
            <person name="Jones D.S."/>
            <person name="Bailey J.V."/>
        </authorList>
    </citation>
    <scope>NUCLEOTIDE SEQUENCE [LARGE SCALE GENOMIC DNA]</scope>
    <source>
        <strain evidence="2 3">SIP-G1</strain>
    </source>
</reference>
<dbReference type="Gene3D" id="3.40.30.10">
    <property type="entry name" value="Glutaredoxin"/>
    <property type="match status" value="1"/>
</dbReference>
<evidence type="ECO:0000313" key="3">
    <source>
        <dbReference type="Proteomes" id="UP000034410"/>
    </source>
</evidence>
<name>A0A0F7K4K2_9GAMM</name>
<dbReference type="InterPro" id="IPR012336">
    <property type="entry name" value="Thioredoxin-like_fold"/>
</dbReference>
<dbReference type="SUPFAM" id="SSF52833">
    <property type="entry name" value="Thioredoxin-like"/>
    <property type="match status" value="1"/>
</dbReference>
<evidence type="ECO:0000259" key="1">
    <source>
        <dbReference type="Pfam" id="PF13098"/>
    </source>
</evidence>
<keyword evidence="3" id="KW-1185">Reference proteome</keyword>
<sequence>MTTATDLSSDGKKALEENRAILLLISQDHCSYCMQIKREVIAPMILSGDYKDTLLIREIAIDRAETLIDFKGVEKDNSKFAYEYNVAVTPTLLFLSGEGKEVIEQMVGMQTPDMYYFYVDQSVQAAIRAVNQSGQ</sequence>
<dbReference type="Pfam" id="PF13098">
    <property type="entry name" value="Thioredoxin_2"/>
    <property type="match status" value="1"/>
</dbReference>
<dbReference type="AlphaFoldDB" id="A0A0F7K4K2"/>
<organism evidence="2 3">
    <name type="scientific">Sedimenticola thiotaurini</name>
    <dbReference type="NCBI Taxonomy" id="1543721"/>
    <lineage>
        <taxon>Bacteria</taxon>
        <taxon>Pseudomonadati</taxon>
        <taxon>Pseudomonadota</taxon>
        <taxon>Gammaproteobacteria</taxon>
        <taxon>Chromatiales</taxon>
        <taxon>Sedimenticolaceae</taxon>
        <taxon>Sedimenticola</taxon>
    </lineage>
</organism>
<gene>
    <name evidence="2" type="ORF">AAY24_07720</name>
</gene>
<accession>A0A0F7K4K2</accession>
<dbReference type="InterPro" id="IPR036249">
    <property type="entry name" value="Thioredoxin-like_sf"/>
</dbReference>